<reference evidence="1" key="1">
    <citation type="submission" date="2020-11" db="EMBL/GenBank/DDBJ databases">
        <authorList>
            <person name="Tran Van P."/>
        </authorList>
    </citation>
    <scope>NUCLEOTIDE SEQUENCE</scope>
</reference>
<proteinExistence type="predicted"/>
<dbReference type="EMBL" id="OC003385">
    <property type="protein sequence ID" value="CAD7263225.1"/>
    <property type="molecule type" value="Genomic_DNA"/>
</dbReference>
<protein>
    <submittedName>
        <fullName evidence="1">Uncharacterized protein</fullName>
    </submittedName>
</protein>
<accession>A0A7R9G2I8</accession>
<sequence length="359" mass="38598">MTRRRKRWTSFLRCDPTLTGCFRARNVKVLAYWWIGLERNDGLAVSDLKAAFIHEEPLRLSYKRYCTAGVTNPMPAGAMPQWCPPILLHTDSAPLRAKGAGGGTEGKGGCNIRGVVLCRWCINTGRISHNRQTLGEQLLSQFYSQLEDCTSIRHEYCGERIRQDIEGPNSNKATNLPKDRTPVIATTRWLKLISIVVLALFACSHAAELDKKGEADKSVDKRGVLGLGYGYGDYGVYGGYGGYGHGLSYAAPIAIAAPVSTVSKVSYGTTHLGGYGYGLGGYGLGYGYASAPLYTAPAVTKVAYAAPALSYASPLDHGLGYSGLGYHGLGYSAPLSKLSEVVLNIQLPSSPETVKVSCI</sequence>
<gene>
    <name evidence="1" type="ORF">TSIB3V08_LOCUS7312</name>
</gene>
<evidence type="ECO:0000313" key="1">
    <source>
        <dbReference type="EMBL" id="CAD7263225.1"/>
    </source>
</evidence>
<name>A0A7R9G2I8_TIMSH</name>
<dbReference type="AlphaFoldDB" id="A0A7R9G2I8"/>
<organism evidence="1">
    <name type="scientific">Timema shepardi</name>
    <name type="common">Walking stick</name>
    <dbReference type="NCBI Taxonomy" id="629360"/>
    <lineage>
        <taxon>Eukaryota</taxon>
        <taxon>Metazoa</taxon>
        <taxon>Ecdysozoa</taxon>
        <taxon>Arthropoda</taxon>
        <taxon>Hexapoda</taxon>
        <taxon>Insecta</taxon>
        <taxon>Pterygota</taxon>
        <taxon>Neoptera</taxon>
        <taxon>Polyneoptera</taxon>
        <taxon>Phasmatodea</taxon>
        <taxon>Timematodea</taxon>
        <taxon>Timematoidea</taxon>
        <taxon>Timematidae</taxon>
        <taxon>Timema</taxon>
    </lineage>
</organism>